<dbReference type="PANTHER" id="PTHR11647:SF1">
    <property type="entry name" value="COLLAPSIN RESPONSE MEDIATOR PROTEIN"/>
    <property type="match status" value="1"/>
</dbReference>
<evidence type="ECO:0000313" key="6">
    <source>
        <dbReference type="EMBL" id="MCQ5343333.1"/>
    </source>
</evidence>
<keyword evidence="7" id="KW-1185">Reference proteome</keyword>
<keyword evidence="4 6" id="KW-0378">Hydrolase</keyword>
<proteinExistence type="inferred from homology"/>
<comment type="similarity">
    <text evidence="2">Belongs to the metallo-dependent hydrolases superfamily. Hydantoinase/dihydropyrimidinase family.</text>
</comment>
<dbReference type="InterPro" id="IPR050378">
    <property type="entry name" value="Metallo-dep_Hydrolases_sf"/>
</dbReference>
<evidence type="ECO:0000313" key="7">
    <source>
        <dbReference type="Proteomes" id="UP001206692"/>
    </source>
</evidence>
<reference evidence="6 7" key="1">
    <citation type="submission" date="2022-06" db="EMBL/GenBank/DDBJ databases">
        <title>Isolation of gut microbiota from human fecal samples.</title>
        <authorList>
            <person name="Pamer E.G."/>
            <person name="Barat B."/>
            <person name="Waligurski E."/>
            <person name="Medina S."/>
            <person name="Paddock L."/>
            <person name="Mostad J."/>
        </authorList>
    </citation>
    <scope>NUCLEOTIDE SEQUENCE [LARGE SCALE GENOMIC DNA]</scope>
    <source>
        <strain evidence="6 7">DFI.1.1</strain>
    </source>
</reference>
<dbReference type="InterPro" id="IPR011059">
    <property type="entry name" value="Metal-dep_hydrolase_composite"/>
</dbReference>
<name>A0ABT1STY8_9FIRM</name>
<evidence type="ECO:0000256" key="1">
    <source>
        <dbReference type="ARBA" id="ARBA00001947"/>
    </source>
</evidence>
<organism evidence="6 7">
    <name type="scientific">Megasphaera massiliensis</name>
    <dbReference type="NCBI Taxonomy" id="1232428"/>
    <lineage>
        <taxon>Bacteria</taxon>
        <taxon>Bacillati</taxon>
        <taxon>Bacillota</taxon>
        <taxon>Negativicutes</taxon>
        <taxon>Veillonellales</taxon>
        <taxon>Veillonellaceae</taxon>
        <taxon>Megasphaera</taxon>
    </lineage>
</organism>
<dbReference type="InterPro" id="IPR006680">
    <property type="entry name" value="Amidohydro-rel"/>
</dbReference>
<gene>
    <name evidence="6" type="primary">hydA</name>
    <name evidence="6" type="ORF">NE675_09920</name>
</gene>
<dbReference type="Gene3D" id="3.20.20.140">
    <property type="entry name" value="Metal-dependent hydrolases"/>
    <property type="match status" value="1"/>
</dbReference>
<evidence type="ECO:0000256" key="3">
    <source>
        <dbReference type="ARBA" id="ARBA00022723"/>
    </source>
</evidence>
<dbReference type="Gene3D" id="2.30.40.10">
    <property type="entry name" value="Urease, subunit C, domain 1"/>
    <property type="match status" value="1"/>
</dbReference>
<dbReference type="NCBIfam" id="TIGR02033">
    <property type="entry name" value="D-hydantoinase"/>
    <property type="match status" value="1"/>
</dbReference>
<dbReference type="PANTHER" id="PTHR11647">
    <property type="entry name" value="HYDRANTOINASE/DIHYDROPYRIMIDINASE FAMILY MEMBER"/>
    <property type="match status" value="1"/>
</dbReference>
<sequence>MDYIIKGGTVCLEGEHFQADITLRDGKIWSLGCIGHKGSEEVIHADGMYVCPGGIDPHTHMDLQQSPKYRSCDDFYSGGVAAACGGTTTIIDHMAFGPEGCSLRYPFEQYKKLAETCPVDYSFHGVFQHVDESILQELAELIEEGFPSFKAYTTYGYPMGETEMMKLFPVLKAHGGLLTVHAESDGITNSLRQSLTKDELAPIGQARTRPNAAEASAVGQVLATARACGDAPVYIVHTSAHESVAQLRLARQEGQRNVYSETCPQYLLLREDKFIDGGPLEGIKYMMAPPLRQKEDNEALWSALQDGTVQVVATDHCPFTIEEKQAHVADFRGCPGGVSGVEERMPLLFSKGVVKGRLSLSQFVRLTSTNAAKIFGLYPKKGTLLPGSDADIVIIDPSQQRTIGKDNLHTTCGYSPYEGMTTDCTISHVFLRGQLIAKNNVFLGQKGDGQLLRRKRTVPYEDIIRL</sequence>
<dbReference type="GO" id="GO:0004157">
    <property type="term" value="F:dihydropyrimidinase activity"/>
    <property type="evidence" value="ECO:0007669"/>
    <property type="project" value="UniProtKB-EC"/>
</dbReference>
<comment type="caution">
    <text evidence="6">The sequence shown here is derived from an EMBL/GenBank/DDBJ whole genome shotgun (WGS) entry which is preliminary data.</text>
</comment>
<evidence type="ECO:0000256" key="2">
    <source>
        <dbReference type="ARBA" id="ARBA00008829"/>
    </source>
</evidence>
<comment type="cofactor">
    <cofactor evidence="1">
        <name>Zn(2+)</name>
        <dbReference type="ChEBI" id="CHEBI:29105"/>
    </cofactor>
</comment>
<keyword evidence="3" id="KW-0479">Metal-binding</keyword>
<dbReference type="Proteomes" id="UP001206692">
    <property type="component" value="Unassembled WGS sequence"/>
</dbReference>
<dbReference type="EC" id="3.5.2.2" evidence="6"/>
<dbReference type="SUPFAM" id="SSF51556">
    <property type="entry name" value="Metallo-dependent hydrolases"/>
    <property type="match status" value="1"/>
</dbReference>
<feature type="domain" description="Amidohydrolase-related" evidence="5">
    <location>
        <begin position="49"/>
        <end position="435"/>
    </location>
</feature>
<evidence type="ECO:0000259" key="5">
    <source>
        <dbReference type="Pfam" id="PF01979"/>
    </source>
</evidence>
<dbReference type="EMBL" id="JANGEW010000020">
    <property type="protein sequence ID" value="MCQ5343333.1"/>
    <property type="molecule type" value="Genomic_DNA"/>
</dbReference>
<dbReference type="Pfam" id="PF01979">
    <property type="entry name" value="Amidohydro_1"/>
    <property type="match status" value="1"/>
</dbReference>
<dbReference type="RefSeq" id="WP_062411948.1">
    <property type="nucleotide sequence ID" value="NZ_JAJCIO010000022.1"/>
</dbReference>
<dbReference type="SUPFAM" id="SSF51338">
    <property type="entry name" value="Composite domain of metallo-dependent hydrolases"/>
    <property type="match status" value="2"/>
</dbReference>
<evidence type="ECO:0000256" key="4">
    <source>
        <dbReference type="ARBA" id="ARBA00022801"/>
    </source>
</evidence>
<protein>
    <submittedName>
        <fullName evidence="6">Dihydropyrimidinase</fullName>
        <ecNumber evidence="6">3.5.2.2</ecNumber>
    </submittedName>
</protein>
<accession>A0ABT1STY8</accession>
<dbReference type="InterPro" id="IPR032466">
    <property type="entry name" value="Metal_Hydrolase"/>
</dbReference>
<dbReference type="InterPro" id="IPR011778">
    <property type="entry name" value="Hydantoinase/dihydroPyrase"/>
</dbReference>